<dbReference type="EMBL" id="LPNM01000007">
    <property type="protein sequence ID" value="OEJ85605.1"/>
    <property type="molecule type" value="Genomic_DNA"/>
</dbReference>
<dbReference type="Proteomes" id="UP000095728">
    <property type="component" value="Unassembled WGS sequence"/>
</dbReference>
<dbReference type="PIRSF" id="PIRSF017290">
    <property type="entry name" value="ROT1_prd"/>
    <property type="match status" value="1"/>
</dbReference>
<reference evidence="13" key="1">
    <citation type="journal article" date="2016" name="Genome Announc.">
        <title>Genome sequences of three species of Hanseniaspora isolated from spontaneous wine fermentations.</title>
        <authorList>
            <person name="Sternes P.R."/>
            <person name="Lee D."/>
            <person name="Kutyna D.R."/>
            <person name="Borneman A.R."/>
        </authorList>
    </citation>
    <scope>NUCLEOTIDE SEQUENCE [LARGE SCALE GENOMIC DNA]</scope>
    <source>
        <strain evidence="13">AWRI3579</strain>
    </source>
</reference>
<dbReference type="GO" id="GO:0051082">
    <property type="term" value="F:unfolded protein binding"/>
    <property type="evidence" value="ECO:0007669"/>
    <property type="project" value="TreeGrafter"/>
</dbReference>
<feature type="chain" id="PRO_5009184727" description="Protein ROT1" evidence="11">
    <location>
        <begin position="23"/>
        <end position="285"/>
    </location>
</feature>
<keyword evidence="4 10" id="KW-0812">Transmembrane</keyword>
<sequence>MRLSSLPCFSALFIAFALSVSAQIEELEIQEIEMKDTTTATTSSNQDLIDKLQGTWSSKSNQVFTGPGFFDPVDELIFEPSLPGISYSFTSDGFFEEARYQVVPNPQDPSCPSASIIFQHGTYSFASGNNSLMLYPFEVDGRQLVSDPCNDNGVSSYTRYHNIEVFKWFLVEFDTYHGCMRLDLYEYDGSPVQPLYLAYDPPIMLPTVTLNPTDSADSSSQKRKRDFNGSKLSLREKLKKQLENKYKTNAKIPIQNNIFGLENHAVLVWGSMISLFVGSSLFLLS</sequence>
<dbReference type="GO" id="GO:0006458">
    <property type="term" value="P:'de novo' protein folding"/>
    <property type="evidence" value="ECO:0007669"/>
    <property type="project" value="InterPro"/>
</dbReference>
<dbReference type="PANTHER" id="PTHR28090">
    <property type="entry name" value="PROTEIN ROT1"/>
    <property type="match status" value="1"/>
</dbReference>
<dbReference type="GO" id="GO:0005789">
    <property type="term" value="C:endoplasmic reticulum membrane"/>
    <property type="evidence" value="ECO:0007669"/>
    <property type="project" value="UniProtKB-SubCell"/>
</dbReference>
<keyword evidence="7 10" id="KW-1133">Transmembrane helix</keyword>
<evidence type="ECO:0000256" key="6">
    <source>
        <dbReference type="ARBA" id="ARBA00022824"/>
    </source>
</evidence>
<evidence type="ECO:0000313" key="12">
    <source>
        <dbReference type="EMBL" id="OEJ85605.1"/>
    </source>
</evidence>
<dbReference type="AlphaFoldDB" id="A0A1E5RFD7"/>
<dbReference type="PANTHER" id="PTHR28090:SF1">
    <property type="entry name" value="PROTEIN ROT1"/>
    <property type="match status" value="1"/>
</dbReference>
<evidence type="ECO:0000256" key="3">
    <source>
        <dbReference type="ARBA" id="ARBA00017291"/>
    </source>
</evidence>
<keyword evidence="8 9" id="KW-0472">Membrane</keyword>
<protein>
    <recommendedName>
        <fullName evidence="3 9">Protein ROT1</fullName>
    </recommendedName>
</protein>
<proteinExistence type="inferred from homology"/>
<dbReference type="InParanoid" id="A0A1E5RFD7"/>
<keyword evidence="6 9" id="KW-0256">Endoplasmic reticulum</keyword>
<dbReference type="GO" id="GO:0007118">
    <property type="term" value="P:budding cell apical bud growth"/>
    <property type="evidence" value="ECO:0007669"/>
    <property type="project" value="TreeGrafter"/>
</dbReference>
<dbReference type="STRING" id="56408.A0A1E5RFD7"/>
<evidence type="ECO:0000256" key="11">
    <source>
        <dbReference type="SAM" id="SignalP"/>
    </source>
</evidence>
<evidence type="ECO:0000256" key="5">
    <source>
        <dbReference type="ARBA" id="ARBA00022729"/>
    </source>
</evidence>
<feature type="signal peptide" evidence="11">
    <location>
        <begin position="1"/>
        <end position="22"/>
    </location>
</feature>
<feature type="transmembrane region" description="Helical" evidence="10">
    <location>
        <begin position="266"/>
        <end position="284"/>
    </location>
</feature>
<comment type="caution">
    <text evidence="12">The sequence shown here is derived from an EMBL/GenBank/DDBJ whole genome shotgun (WGS) entry which is preliminary data.</text>
</comment>
<evidence type="ECO:0000256" key="1">
    <source>
        <dbReference type="ARBA" id="ARBA00004115"/>
    </source>
</evidence>
<accession>A0A1E5RFD7</accession>
<evidence type="ECO:0000256" key="10">
    <source>
        <dbReference type="SAM" id="Phobius"/>
    </source>
</evidence>
<keyword evidence="5 11" id="KW-0732">Signal</keyword>
<evidence type="ECO:0000256" key="2">
    <source>
        <dbReference type="ARBA" id="ARBA00007149"/>
    </source>
</evidence>
<evidence type="ECO:0000313" key="13">
    <source>
        <dbReference type="Proteomes" id="UP000095728"/>
    </source>
</evidence>
<evidence type="ECO:0000256" key="4">
    <source>
        <dbReference type="ARBA" id="ARBA00022692"/>
    </source>
</evidence>
<keyword evidence="13" id="KW-1185">Reference proteome</keyword>
<evidence type="ECO:0000256" key="9">
    <source>
        <dbReference type="PIRNR" id="PIRNR017290"/>
    </source>
</evidence>
<evidence type="ECO:0000256" key="8">
    <source>
        <dbReference type="ARBA" id="ARBA00023136"/>
    </source>
</evidence>
<dbReference type="FunCoup" id="A0A1E5RFD7">
    <property type="interactions" value="34"/>
</dbReference>
<evidence type="ECO:0000256" key="7">
    <source>
        <dbReference type="ARBA" id="ARBA00022989"/>
    </source>
</evidence>
<comment type="function">
    <text evidence="9">Required for normal levels of the cell wall 1,6-beta-glucan. Involved in a protein folding machinery chaperoning proteins acting in various physiological processes including cell wall synthesis and lysis of autophagic bodies.</text>
</comment>
<dbReference type="InterPro" id="IPR019623">
    <property type="entry name" value="Rot1"/>
</dbReference>
<comment type="subcellular location">
    <subcellularLocation>
        <location evidence="1">Endoplasmic reticulum membrane</location>
        <topology evidence="1">Single-pass type I membrane protein</topology>
    </subcellularLocation>
</comment>
<name>A0A1E5RFD7_9ASCO</name>
<organism evidence="12 13">
    <name type="scientific">Hanseniaspora osmophila</name>
    <dbReference type="NCBI Taxonomy" id="56408"/>
    <lineage>
        <taxon>Eukaryota</taxon>
        <taxon>Fungi</taxon>
        <taxon>Dikarya</taxon>
        <taxon>Ascomycota</taxon>
        <taxon>Saccharomycotina</taxon>
        <taxon>Saccharomycetes</taxon>
        <taxon>Saccharomycodales</taxon>
        <taxon>Saccharomycodaceae</taxon>
        <taxon>Hanseniaspora</taxon>
    </lineage>
</organism>
<dbReference type="Pfam" id="PF10681">
    <property type="entry name" value="Rot1"/>
    <property type="match status" value="1"/>
</dbReference>
<comment type="similarity">
    <text evidence="2 9">Belongs to the ROT1 family.</text>
</comment>
<gene>
    <name evidence="12" type="ORF">AWRI3579_g1745</name>
</gene>
<dbReference type="OrthoDB" id="5327821at2759"/>